<dbReference type="GO" id="GO:0046872">
    <property type="term" value="F:metal ion binding"/>
    <property type="evidence" value="ECO:0007669"/>
    <property type="project" value="UniProtKB-KW"/>
</dbReference>
<sequence length="158" mass="18197">MGLRYSSYIECPTAKFEGDSLGSSPGSYLTPYHQISDARRFQYHGSYRSREGSDLSNSKFVTYGCRRCRTHLSSSTQIMSKDYRGKTGDAYLMTKVVNVIEGSVETRPMITGDYLVCDILCHWCKSLLGWKYLESERKDQRYKEGKYILEVQTICRCD</sequence>
<keyword evidence="3" id="KW-0862">Zinc</keyword>
<organism evidence="6 7">
    <name type="scientific">Torulaspora globosa</name>
    <dbReference type="NCBI Taxonomy" id="48254"/>
    <lineage>
        <taxon>Eukaryota</taxon>
        <taxon>Fungi</taxon>
        <taxon>Dikarya</taxon>
        <taxon>Ascomycota</taxon>
        <taxon>Saccharomycotina</taxon>
        <taxon>Saccharomycetes</taxon>
        <taxon>Saccharomycetales</taxon>
        <taxon>Saccharomycetaceae</taxon>
        <taxon>Torulaspora</taxon>
    </lineage>
</organism>
<dbReference type="PROSITE" id="PS51792">
    <property type="entry name" value="YIPPEE"/>
    <property type="match status" value="1"/>
</dbReference>
<gene>
    <name evidence="6" type="ORF">HG536_0B03650</name>
</gene>
<keyword evidence="2" id="KW-0479">Metal-binding</keyword>
<feature type="domain" description="Yippee" evidence="5">
    <location>
        <begin position="61"/>
        <end position="158"/>
    </location>
</feature>
<evidence type="ECO:0000256" key="4">
    <source>
        <dbReference type="RuleBase" id="RU110713"/>
    </source>
</evidence>
<dbReference type="AlphaFoldDB" id="A0A7G3ZDB6"/>
<evidence type="ECO:0000313" key="7">
    <source>
        <dbReference type="Proteomes" id="UP000515788"/>
    </source>
</evidence>
<dbReference type="RefSeq" id="XP_037138177.1">
    <property type="nucleotide sequence ID" value="XM_037282282.1"/>
</dbReference>
<comment type="similarity">
    <text evidence="1 4">Belongs to the yippee family.</text>
</comment>
<protein>
    <recommendedName>
        <fullName evidence="4">Protein yippee-like</fullName>
    </recommendedName>
</protein>
<evidence type="ECO:0000256" key="1">
    <source>
        <dbReference type="ARBA" id="ARBA00005613"/>
    </source>
</evidence>
<dbReference type="Pfam" id="PF03226">
    <property type="entry name" value="Yippee-Mis18"/>
    <property type="match status" value="1"/>
</dbReference>
<dbReference type="EMBL" id="CP059247">
    <property type="protein sequence ID" value="QLL31502.1"/>
    <property type="molecule type" value="Genomic_DNA"/>
</dbReference>
<dbReference type="GeneID" id="59324621"/>
<accession>A0A7G3ZDB6</accession>
<name>A0A7G3ZDB6_9SACH</name>
<dbReference type="Proteomes" id="UP000515788">
    <property type="component" value="Chromosome 2"/>
</dbReference>
<dbReference type="PANTHER" id="PTHR13848">
    <property type="entry name" value="PROTEIN YIPPEE-LIKE CG15309-RELATED"/>
    <property type="match status" value="1"/>
</dbReference>
<dbReference type="InterPro" id="IPR004910">
    <property type="entry name" value="Yippee/Mis18/Cereblon"/>
</dbReference>
<keyword evidence="7" id="KW-1185">Reference proteome</keyword>
<proteinExistence type="inferred from homology"/>
<dbReference type="InterPro" id="IPR034751">
    <property type="entry name" value="Yippee"/>
</dbReference>
<evidence type="ECO:0000256" key="3">
    <source>
        <dbReference type="ARBA" id="ARBA00022833"/>
    </source>
</evidence>
<dbReference type="KEGG" id="tgb:HG536_0B03650"/>
<dbReference type="OrthoDB" id="6407410at2759"/>
<dbReference type="InterPro" id="IPR039058">
    <property type="entry name" value="Yippee_fam"/>
</dbReference>
<evidence type="ECO:0000259" key="5">
    <source>
        <dbReference type="PROSITE" id="PS51792"/>
    </source>
</evidence>
<evidence type="ECO:0000313" key="6">
    <source>
        <dbReference type="EMBL" id="QLL31502.1"/>
    </source>
</evidence>
<reference evidence="6 7" key="1">
    <citation type="submission" date="2020-06" db="EMBL/GenBank/DDBJ databases">
        <title>The yeast mating-type switching endonuclease HO is a domesticated member of an unorthodox homing genetic element family.</title>
        <authorList>
            <person name="Coughlan A.Y."/>
            <person name="Lombardi L."/>
            <person name="Braun-Galleani S."/>
            <person name="Martos A.R."/>
            <person name="Galeote V."/>
            <person name="Bigey F."/>
            <person name="Dequin S."/>
            <person name="Byrne K.P."/>
            <person name="Wolfe K.H."/>
        </authorList>
    </citation>
    <scope>NUCLEOTIDE SEQUENCE [LARGE SCALE GENOMIC DNA]</scope>
    <source>
        <strain evidence="6 7">CBS764</strain>
    </source>
</reference>
<evidence type="ECO:0000256" key="2">
    <source>
        <dbReference type="ARBA" id="ARBA00022723"/>
    </source>
</evidence>